<name>A0ABY2GWT7_9HYPO</name>
<sequence>MPPAPTPLSGCPLRRLEIRHGSTCTVYDAIQLESSLTATLEARRSMTGNTNQSDLMLQLHLGLRRVLSIQLADLLPSSGDSTEVVTVDRSSQKMCIRVRQNEQIILFTFKENRDFNVAIYTLKKFGFRVKDSLLPSNHTTTAGLTRSQSCSVPSSNDLGPRLSSITPLPRHGSSQTPSPFSFTTLLNSDVPLSQMQSIGPQHEPIQPPSPDSSHQLVQHVVPATYAPHHNPYQLYLGQHSNLYQPRVSSPLRNAVEVDSRDLSPMSPISPMPQSQPSPPVHPTVAGSLLTHRSTSAPSAMPRSWQQPRFMSTDGCSSLYHQQSPSESQQESQQSTIASTESDSQSTDGTDASLPWQTVEDFRKLMPQARSLPFLEESKPKTAELKPAKKRAKAELGPSSAKRKSSFRAELGNRNTANDDTDSCVQKNVSSADPNIDDTSAAPITLHPTSAQTSISQSEATSPDQSSLGMCDLPPMLVADASLLEKINNTLANMSSEFAQVESLLALRDCDNDEVQSWLYEALSDALFFRLIVREVDGPFIIVNEVAWCHGYYLAWKLIISKLDEPDWPREIASELLDEAAEVLDLAACELYAYQSGYRSNERVTLYKDTLERVAWCVSERPGMPWIHRW</sequence>
<dbReference type="Proteomes" id="UP001642720">
    <property type="component" value="Unassembled WGS sequence"/>
</dbReference>
<dbReference type="GeneID" id="300579521"/>
<feature type="compositionally biased region" description="Polar residues" evidence="1">
    <location>
        <begin position="139"/>
        <end position="157"/>
    </location>
</feature>
<reference evidence="2 3" key="1">
    <citation type="submission" date="2018-01" db="EMBL/GenBank/DDBJ databases">
        <title>Genome characterization of the sugarcane-associated fungus Trichoderma ghanense CCMA-1212 and their application in lignocelulose bioconversion.</title>
        <authorList>
            <person name="Steindorff A.S."/>
            <person name="Mendes T.D."/>
            <person name="Vilela E.S.D."/>
            <person name="Rodrigues D.S."/>
            <person name="Formighieri E.F."/>
            <person name="Melo I.S."/>
            <person name="Favaro L.C.L."/>
        </authorList>
    </citation>
    <scope>NUCLEOTIDE SEQUENCE [LARGE SCALE GENOMIC DNA]</scope>
    <source>
        <strain evidence="2 3">CCMA-1212</strain>
    </source>
</reference>
<gene>
    <name evidence="2" type="ORF">CCMA1212_007913</name>
</gene>
<feature type="compositionally biased region" description="Basic and acidic residues" evidence="1">
    <location>
        <begin position="375"/>
        <end position="386"/>
    </location>
</feature>
<feature type="compositionally biased region" description="Polar residues" evidence="1">
    <location>
        <begin position="290"/>
        <end position="320"/>
    </location>
</feature>
<feature type="region of interest" description="Disordered" evidence="1">
    <location>
        <begin position="139"/>
        <end position="178"/>
    </location>
</feature>
<comment type="caution">
    <text evidence="2">The sequence shown here is derived from an EMBL/GenBank/DDBJ whole genome shotgun (WGS) entry which is preliminary data.</text>
</comment>
<protein>
    <submittedName>
        <fullName evidence="2">Uncharacterized protein</fullName>
    </submittedName>
</protein>
<dbReference type="RefSeq" id="XP_073556615.1">
    <property type="nucleotide sequence ID" value="XM_073705071.1"/>
</dbReference>
<feature type="compositionally biased region" description="Polar residues" evidence="1">
    <location>
        <begin position="412"/>
        <end position="432"/>
    </location>
</feature>
<keyword evidence="3" id="KW-1185">Reference proteome</keyword>
<dbReference type="EMBL" id="PPTA01000011">
    <property type="protein sequence ID" value="TFB00414.1"/>
    <property type="molecule type" value="Genomic_DNA"/>
</dbReference>
<feature type="compositionally biased region" description="Pro residues" evidence="1">
    <location>
        <begin position="267"/>
        <end position="281"/>
    </location>
</feature>
<proteinExistence type="predicted"/>
<evidence type="ECO:0000313" key="2">
    <source>
        <dbReference type="EMBL" id="TFB00414.1"/>
    </source>
</evidence>
<evidence type="ECO:0000256" key="1">
    <source>
        <dbReference type="SAM" id="MobiDB-lite"/>
    </source>
</evidence>
<feature type="compositionally biased region" description="Polar residues" evidence="1">
    <location>
        <begin position="335"/>
        <end position="349"/>
    </location>
</feature>
<accession>A0ABY2GWT7</accession>
<feature type="compositionally biased region" description="Low complexity" evidence="1">
    <location>
        <begin position="321"/>
        <end position="334"/>
    </location>
</feature>
<evidence type="ECO:0000313" key="3">
    <source>
        <dbReference type="Proteomes" id="UP001642720"/>
    </source>
</evidence>
<feature type="region of interest" description="Disordered" evidence="1">
    <location>
        <begin position="369"/>
        <end position="442"/>
    </location>
</feature>
<organism evidence="2 3">
    <name type="scientific">Trichoderma ghanense</name>
    <dbReference type="NCBI Taxonomy" id="65468"/>
    <lineage>
        <taxon>Eukaryota</taxon>
        <taxon>Fungi</taxon>
        <taxon>Dikarya</taxon>
        <taxon>Ascomycota</taxon>
        <taxon>Pezizomycotina</taxon>
        <taxon>Sordariomycetes</taxon>
        <taxon>Hypocreomycetidae</taxon>
        <taxon>Hypocreales</taxon>
        <taxon>Hypocreaceae</taxon>
        <taxon>Trichoderma</taxon>
    </lineage>
</organism>
<feature type="region of interest" description="Disordered" evidence="1">
    <location>
        <begin position="261"/>
        <end position="355"/>
    </location>
</feature>